<gene>
    <name evidence="4" type="ORF">HNR07_005305</name>
</gene>
<feature type="transmembrane region" description="Helical" evidence="2">
    <location>
        <begin position="269"/>
        <end position="288"/>
    </location>
</feature>
<keyword evidence="5" id="KW-1185">Reference proteome</keyword>
<feature type="transmembrane region" description="Helical" evidence="2">
    <location>
        <begin position="246"/>
        <end position="262"/>
    </location>
</feature>
<feature type="region of interest" description="Disordered" evidence="1">
    <location>
        <begin position="1"/>
        <end position="45"/>
    </location>
</feature>
<feature type="region of interest" description="Disordered" evidence="1">
    <location>
        <begin position="326"/>
        <end position="356"/>
    </location>
</feature>
<dbReference type="EMBL" id="JACHDO010000001">
    <property type="protein sequence ID" value="MBB5494168.1"/>
    <property type="molecule type" value="Genomic_DNA"/>
</dbReference>
<evidence type="ECO:0000259" key="3">
    <source>
        <dbReference type="Pfam" id="PF02517"/>
    </source>
</evidence>
<evidence type="ECO:0000256" key="1">
    <source>
        <dbReference type="SAM" id="MobiDB-lite"/>
    </source>
</evidence>
<name>A0A840WVJ4_9ACTN</name>
<keyword evidence="2" id="KW-1133">Transmembrane helix</keyword>
<feature type="compositionally biased region" description="Pro residues" evidence="1">
    <location>
        <begin position="20"/>
        <end position="29"/>
    </location>
</feature>
<comment type="caution">
    <text evidence="4">The sequence shown here is derived from an EMBL/GenBank/DDBJ whole genome shotgun (WGS) entry which is preliminary data.</text>
</comment>
<evidence type="ECO:0000313" key="4">
    <source>
        <dbReference type="EMBL" id="MBB5494168.1"/>
    </source>
</evidence>
<keyword evidence="2" id="KW-0472">Membrane</keyword>
<keyword evidence="4" id="KW-0378">Hydrolase</keyword>
<dbReference type="PANTHER" id="PTHR36435:SF1">
    <property type="entry name" value="CAAX AMINO TERMINAL PROTEASE FAMILY PROTEIN"/>
    <property type="match status" value="1"/>
</dbReference>
<accession>A0A840WVJ4</accession>
<protein>
    <submittedName>
        <fullName evidence="4">Membrane protease YdiL (CAAX protease family)</fullName>
    </submittedName>
</protein>
<dbReference type="Pfam" id="PF02517">
    <property type="entry name" value="Rce1-like"/>
    <property type="match status" value="1"/>
</dbReference>
<evidence type="ECO:0000256" key="2">
    <source>
        <dbReference type="SAM" id="Phobius"/>
    </source>
</evidence>
<feature type="domain" description="CAAX prenyl protease 2/Lysostaphin resistance protein A-like" evidence="3">
    <location>
        <begin position="181"/>
        <end position="278"/>
    </location>
</feature>
<evidence type="ECO:0000313" key="5">
    <source>
        <dbReference type="Proteomes" id="UP000579647"/>
    </source>
</evidence>
<dbReference type="Proteomes" id="UP000579647">
    <property type="component" value="Unassembled WGS sequence"/>
</dbReference>
<keyword evidence="2" id="KW-0812">Transmembrane</keyword>
<dbReference type="PANTHER" id="PTHR36435">
    <property type="entry name" value="SLR1288 PROTEIN"/>
    <property type="match status" value="1"/>
</dbReference>
<feature type="transmembrane region" description="Helical" evidence="2">
    <location>
        <begin position="105"/>
        <end position="128"/>
    </location>
</feature>
<organism evidence="4 5">
    <name type="scientific">Nocardiopsis metallicus</name>
    <dbReference type="NCBI Taxonomy" id="179819"/>
    <lineage>
        <taxon>Bacteria</taxon>
        <taxon>Bacillati</taxon>
        <taxon>Actinomycetota</taxon>
        <taxon>Actinomycetes</taxon>
        <taxon>Streptosporangiales</taxon>
        <taxon>Nocardiopsidaceae</taxon>
        <taxon>Nocardiopsis</taxon>
    </lineage>
</organism>
<dbReference type="InterPro" id="IPR003675">
    <property type="entry name" value="Rce1/LyrA-like_dom"/>
</dbReference>
<feature type="transmembrane region" description="Helical" evidence="2">
    <location>
        <begin position="61"/>
        <end position="85"/>
    </location>
</feature>
<feature type="transmembrane region" description="Helical" evidence="2">
    <location>
        <begin position="177"/>
        <end position="198"/>
    </location>
</feature>
<dbReference type="GO" id="GO:0080120">
    <property type="term" value="P:CAAX-box protein maturation"/>
    <property type="evidence" value="ECO:0007669"/>
    <property type="project" value="UniProtKB-ARBA"/>
</dbReference>
<dbReference type="AlphaFoldDB" id="A0A840WVJ4"/>
<dbReference type="InterPro" id="IPR052710">
    <property type="entry name" value="CAAX_protease"/>
</dbReference>
<dbReference type="GO" id="GO:0004175">
    <property type="term" value="F:endopeptidase activity"/>
    <property type="evidence" value="ECO:0007669"/>
    <property type="project" value="UniProtKB-ARBA"/>
</dbReference>
<dbReference type="GO" id="GO:0006508">
    <property type="term" value="P:proteolysis"/>
    <property type="evidence" value="ECO:0007669"/>
    <property type="project" value="UniProtKB-KW"/>
</dbReference>
<sequence>MNHEEQRPPMTPPANAQTPPMTPPPAPPAPRKRRRGPRPVPPGREYHEVLTTEKRQIWRGIAALALLMVGMLVFAFGFTFLGFAIDMALGRGNMFEGEFEITPVNQAAGLLGLAMLLPWSMLVQRWLYGVRGASLHSVRSLFRPEVFGRSLLVILPIWVVYMSAFTLLAPYEQTDWLYTDLVLMFAVVMLLAPLQSAGEEYGFRGLAFRVAASWGRGPRAALVLGVVVSSLLFMVAHAAFDPWLNLYYFVFGATLALISWRTGGLELAVVIHAVNNTVAFLLVAVTHTDLAEGMDRSAGVGSPIMLLPCVILIVITAVVWFRTRHTGPPRTPAPQTPAPESARGPGSDPAAQTETG</sequence>
<proteinExistence type="predicted"/>
<reference evidence="4 5" key="1">
    <citation type="submission" date="2020-08" db="EMBL/GenBank/DDBJ databases">
        <title>Sequencing the genomes of 1000 actinobacteria strains.</title>
        <authorList>
            <person name="Klenk H.-P."/>
        </authorList>
    </citation>
    <scope>NUCLEOTIDE SEQUENCE [LARGE SCALE GENOMIC DNA]</scope>
    <source>
        <strain evidence="4 5">DSM 44598</strain>
    </source>
</reference>
<keyword evidence="4" id="KW-0645">Protease</keyword>
<feature type="transmembrane region" description="Helical" evidence="2">
    <location>
        <begin position="219"/>
        <end position="240"/>
    </location>
</feature>
<feature type="transmembrane region" description="Helical" evidence="2">
    <location>
        <begin position="300"/>
        <end position="321"/>
    </location>
</feature>
<feature type="transmembrane region" description="Helical" evidence="2">
    <location>
        <begin position="149"/>
        <end position="171"/>
    </location>
</feature>
<dbReference type="RefSeq" id="WP_221318939.1">
    <property type="nucleotide sequence ID" value="NZ_BAAAKM010000094.1"/>
</dbReference>